<dbReference type="PANTHER" id="PTHR40254:SF1">
    <property type="entry name" value="BLR0577 PROTEIN"/>
    <property type="match status" value="1"/>
</dbReference>
<comment type="caution">
    <text evidence="2">The sequence shown here is derived from an EMBL/GenBank/DDBJ whole genome shotgun (WGS) entry which is preliminary data.</text>
</comment>
<accession>A0ABN1Q6G4</accession>
<proteinExistence type="predicted"/>
<protein>
    <submittedName>
        <fullName evidence="2">FAD/NAD(P)-binding protein</fullName>
    </submittedName>
</protein>
<evidence type="ECO:0000313" key="2">
    <source>
        <dbReference type="EMBL" id="GAA0938336.1"/>
    </source>
</evidence>
<gene>
    <name evidence="2" type="ORF">GCM10009550_05960</name>
</gene>
<dbReference type="InterPro" id="IPR036188">
    <property type="entry name" value="FAD/NAD-bd_sf"/>
</dbReference>
<dbReference type="PRINTS" id="PR00368">
    <property type="entry name" value="FADPNR"/>
</dbReference>
<name>A0ABN1Q6G4_9ACTN</name>
<feature type="domain" description="FAD-dependent urate hydroxylase HpyO/Asp monooxygenase CreE-like FAD/NAD(P)-binding" evidence="1">
    <location>
        <begin position="3"/>
        <end position="149"/>
    </location>
</feature>
<dbReference type="PRINTS" id="PR00411">
    <property type="entry name" value="PNDRDTASEI"/>
</dbReference>
<dbReference type="Pfam" id="PF13454">
    <property type="entry name" value="NAD_binding_9"/>
    <property type="match status" value="1"/>
</dbReference>
<evidence type="ECO:0000259" key="1">
    <source>
        <dbReference type="Pfam" id="PF13454"/>
    </source>
</evidence>
<dbReference type="SUPFAM" id="SSF51905">
    <property type="entry name" value="FAD/NAD(P)-binding domain"/>
    <property type="match status" value="1"/>
</dbReference>
<reference evidence="2 3" key="1">
    <citation type="journal article" date="2019" name="Int. J. Syst. Evol. Microbiol.">
        <title>The Global Catalogue of Microorganisms (GCM) 10K type strain sequencing project: providing services to taxonomists for standard genome sequencing and annotation.</title>
        <authorList>
            <consortium name="The Broad Institute Genomics Platform"/>
            <consortium name="The Broad Institute Genome Sequencing Center for Infectious Disease"/>
            <person name="Wu L."/>
            <person name="Ma J."/>
        </authorList>
    </citation>
    <scope>NUCLEOTIDE SEQUENCE [LARGE SCALE GENOMIC DNA]</scope>
    <source>
        <strain evidence="2 3">JCM 10696</strain>
    </source>
</reference>
<keyword evidence="3" id="KW-1185">Reference proteome</keyword>
<evidence type="ECO:0000313" key="3">
    <source>
        <dbReference type="Proteomes" id="UP001500665"/>
    </source>
</evidence>
<dbReference type="Proteomes" id="UP001500665">
    <property type="component" value="Unassembled WGS sequence"/>
</dbReference>
<dbReference type="PANTHER" id="PTHR40254">
    <property type="entry name" value="BLR0577 PROTEIN"/>
    <property type="match status" value="1"/>
</dbReference>
<dbReference type="InterPro" id="IPR052189">
    <property type="entry name" value="L-asp_N-monooxygenase_NS-form"/>
</dbReference>
<dbReference type="EMBL" id="BAAAHH010000001">
    <property type="protein sequence ID" value="GAA0938336.1"/>
    <property type="molecule type" value="Genomic_DNA"/>
</dbReference>
<dbReference type="InterPro" id="IPR038732">
    <property type="entry name" value="HpyO/CreE_NAD-binding"/>
</dbReference>
<dbReference type="Gene3D" id="3.50.50.60">
    <property type="entry name" value="FAD/NAD(P)-binding domain"/>
    <property type="match status" value="1"/>
</dbReference>
<sequence length="449" mass="48021">MVVIVGGGASGTLTAVHVLRAFRHGAPRLVMIDKDGRHGLGQAYSTGDSRHLLNACTARMSALADEPEHLLDWVRARGLDAADTDYLPRRLYGEYLRSVLAEARASRPGSRVEEVTGAVVSLTTGERPVVRLADGRAFPADAVVLATGNRPPAAWPHLRAGDRYVPDAWAPGALDGRGDGSPVLVVGTGLTMVDLAVTLTGAHPGTVVHAVSRHGLLPARHRCPQPPPRSIPLPEGPLTLAVLMRTVRAAIRANGGEWHAIIDGLRPHVPSLWERLPEGDRRRFLTLASRYWEIHRHRIPPETAARVDALRDSGRLRVLRGEPVSATDLGDGVLVGLDTPEGPRELRVGHVVNGTGPARDLAADPFLHTLFLSGAARPDSLGLGLDATAEGALLDAAGRPHERVFTLGPPLRGLRYETTAIPEIRDQAAALAERLTRVDGLARIPDLLS</sequence>
<organism evidence="2 3">
    <name type="scientific">Actinocorallia libanotica</name>
    <dbReference type="NCBI Taxonomy" id="46162"/>
    <lineage>
        <taxon>Bacteria</taxon>
        <taxon>Bacillati</taxon>
        <taxon>Actinomycetota</taxon>
        <taxon>Actinomycetes</taxon>
        <taxon>Streptosporangiales</taxon>
        <taxon>Thermomonosporaceae</taxon>
        <taxon>Actinocorallia</taxon>
    </lineage>
</organism>